<dbReference type="SUPFAM" id="SSF53448">
    <property type="entry name" value="Nucleotide-diphospho-sugar transferases"/>
    <property type="match status" value="1"/>
</dbReference>
<sequence>MTKLVKQISVFFPAYNLESQIADTVNKAFQVVPKISENYEIIVIEDGSRDKTSRVLSRLKKKYPKLRIITHETNRGYGAALKSGFYNSRYEWVAFSDGDGQFDISELPKLIKLQRKANADVVVGYYLKRSVKFYRKVNTGLWQMVVRILFGLKVRDIDCGFKLISKKVLDTIPKLESERGAFISSEFLIKAQKYGFKIVEVGVHHYPRTEGKGTGADINVIIKSFVDLIKLWRKLR</sequence>
<dbReference type="Pfam" id="PF00535">
    <property type="entry name" value="Glycos_transf_2"/>
    <property type="match status" value="1"/>
</dbReference>
<gene>
    <name evidence="9" type="ORF">A2771_03910</name>
</gene>
<dbReference type="InterPro" id="IPR001173">
    <property type="entry name" value="Glyco_trans_2-like"/>
</dbReference>
<accession>A0A1F7Y3E9</accession>
<evidence type="ECO:0000313" key="10">
    <source>
        <dbReference type="Proteomes" id="UP000176741"/>
    </source>
</evidence>
<evidence type="ECO:0000256" key="3">
    <source>
        <dbReference type="ARBA" id="ARBA00022679"/>
    </source>
</evidence>
<dbReference type="GO" id="GO:0005886">
    <property type="term" value="C:plasma membrane"/>
    <property type="evidence" value="ECO:0007669"/>
    <property type="project" value="TreeGrafter"/>
</dbReference>
<keyword evidence="6" id="KW-1133">Transmembrane helix</keyword>
<keyword evidence="3" id="KW-0808">Transferase</keyword>
<evidence type="ECO:0000256" key="1">
    <source>
        <dbReference type="ARBA" id="ARBA00022475"/>
    </source>
</evidence>
<keyword evidence="7" id="KW-0472">Membrane</keyword>
<dbReference type="PANTHER" id="PTHR48090:SF3">
    <property type="entry name" value="UNDECAPRENYL-PHOSPHATE 4-DEOXY-4-FORMAMIDO-L-ARABINOSE TRANSFERASE"/>
    <property type="match status" value="1"/>
</dbReference>
<feature type="domain" description="Glycosyltransferase 2-like" evidence="8">
    <location>
        <begin position="9"/>
        <end position="170"/>
    </location>
</feature>
<organism evidence="9 10">
    <name type="scientific">Candidatus Woesebacteria bacterium RIFCSPHIGHO2_01_FULL_38_26b</name>
    <dbReference type="NCBI Taxonomy" id="1802491"/>
    <lineage>
        <taxon>Bacteria</taxon>
        <taxon>Candidatus Woeseibacteriota</taxon>
    </lineage>
</organism>
<evidence type="ECO:0000256" key="5">
    <source>
        <dbReference type="ARBA" id="ARBA00022985"/>
    </source>
</evidence>
<proteinExistence type="predicted"/>
<evidence type="ECO:0000313" key="9">
    <source>
        <dbReference type="EMBL" id="OGM21429.1"/>
    </source>
</evidence>
<dbReference type="InterPro" id="IPR029044">
    <property type="entry name" value="Nucleotide-diphossugar_trans"/>
</dbReference>
<dbReference type="Gene3D" id="3.90.550.10">
    <property type="entry name" value="Spore Coat Polysaccharide Biosynthesis Protein SpsA, Chain A"/>
    <property type="match status" value="1"/>
</dbReference>
<evidence type="ECO:0000256" key="6">
    <source>
        <dbReference type="ARBA" id="ARBA00022989"/>
    </source>
</evidence>
<evidence type="ECO:0000256" key="7">
    <source>
        <dbReference type="ARBA" id="ARBA00023136"/>
    </source>
</evidence>
<dbReference type="GO" id="GO:0009103">
    <property type="term" value="P:lipopolysaccharide biosynthetic process"/>
    <property type="evidence" value="ECO:0007669"/>
    <property type="project" value="UniProtKB-KW"/>
</dbReference>
<dbReference type="Proteomes" id="UP000176741">
    <property type="component" value="Unassembled WGS sequence"/>
</dbReference>
<keyword evidence="4" id="KW-0812">Transmembrane</keyword>
<dbReference type="CDD" id="cd04179">
    <property type="entry name" value="DPM_DPG-synthase_like"/>
    <property type="match status" value="1"/>
</dbReference>
<dbReference type="PANTHER" id="PTHR48090">
    <property type="entry name" value="UNDECAPRENYL-PHOSPHATE 4-DEOXY-4-FORMAMIDO-L-ARABINOSE TRANSFERASE-RELATED"/>
    <property type="match status" value="1"/>
</dbReference>
<dbReference type="GO" id="GO:0099621">
    <property type="term" value="F:undecaprenyl-phosphate 4-deoxy-4-formamido-L-arabinose transferase activity"/>
    <property type="evidence" value="ECO:0007669"/>
    <property type="project" value="TreeGrafter"/>
</dbReference>
<protein>
    <recommendedName>
        <fullName evidence="8">Glycosyltransferase 2-like domain-containing protein</fullName>
    </recommendedName>
</protein>
<reference evidence="9 10" key="1">
    <citation type="journal article" date="2016" name="Nat. Commun.">
        <title>Thousands of microbial genomes shed light on interconnected biogeochemical processes in an aquifer system.</title>
        <authorList>
            <person name="Anantharaman K."/>
            <person name="Brown C.T."/>
            <person name="Hug L.A."/>
            <person name="Sharon I."/>
            <person name="Castelle C.J."/>
            <person name="Probst A.J."/>
            <person name="Thomas B.C."/>
            <person name="Singh A."/>
            <person name="Wilkins M.J."/>
            <person name="Karaoz U."/>
            <person name="Brodie E.L."/>
            <person name="Williams K.H."/>
            <person name="Hubbard S.S."/>
            <person name="Banfield J.F."/>
        </authorList>
    </citation>
    <scope>NUCLEOTIDE SEQUENCE [LARGE SCALE GENOMIC DNA]</scope>
</reference>
<dbReference type="EMBL" id="MGGD01000010">
    <property type="protein sequence ID" value="OGM21429.1"/>
    <property type="molecule type" value="Genomic_DNA"/>
</dbReference>
<evidence type="ECO:0000259" key="8">
    <source>
        <dbReference type="Pfam" id="PF00535"/>
    </source>
</evidence>
<name>A0A1F7Y3E9_9BACT</name>
<dbReference type="InterPro" id="IPR050256">
    <property type="entry name" value="Glycosyltransferase_2"/>
</dbReference>
<keyword evidence="2" id="KW-0328">Glycosyltransferase</keyword>
<keyword evidence="5" id="KW-0448">Lipopolysaccharide biosynthesis</keyword>
<dbReference type="AlphaFoldDB" id="A0A1F7Y3E9"/>
<comment type="caution">
    <text evidence="9">The sequence shown here is derived from an EMBL/GenBank/DDBJ whole genome shotgun (WGS) entry which is preliminary data.</text>
</comment>
<evidence type="ECO:0000256" key="2">
    <source>
        <dbReference type="ARBA" id="ARBA00022676"/>
    </source>
</evidence>
<keyword evidence="1" id="KW-1003">Cell membrane</keyword>
<evidence type="ECO:0000256" key="4">
    <source>
        <dbReference type="ARBA" id="ARBA00022692"/>
    </source>
</evidence>